<dbReference type="EMBL" id="FZMO01000029">
    <property type="protein sequence ID" value="SNQ46084.1"/>
    <property type="molecule type" value="Genomic_DNA"/>
</dbReference>
<evidence type="ECO:0000313" key="5">
    <source>
        <dbReference type="Proteomes" id="UP000234331"/>
    </source>
</evidence>
<reference evidence="4 5" key="1">
    <citation type="submission" date="2017-06" db="EMBL/GenBank/DDBJ databases">
        <authorList>
            <person name="Kim H.J."/>
            <person name="Triplett B.A."/>
        </authorList>
    </citation>
    <scope>NUCLEOTIDE SEQUENCE [LARGE SCALE GENOMIC DNA]</scope>
    <source>
        <strain evidence="4">FRACA_ARgP5</strain>
    </source>
</reference>
<dbReference type="Gene3D" id="3.30.565.60">
    <property type="match status" value="1"/>
</dbReference>
<proteinExistence type="predicted"/>
<evidence type="ECO:0000256" key="1">
    <source>
        <dbReference type="SAM" id="MobiDB-lite"/>
    </source>
</evidence>
<dbReference type="Gene3D" id="3.30.950.30">
    <property type="entry name" value="Schlafen, AAA domain"/>
    <property type="match status" value="1"/>
</dbReference>
<feature type="domain" description="Schlafen AlbA-2" evidence="2">
    <location>
        <begin position="59"/>
        <end position="173"/>
    </location>
</feature>
<dbReference type="Pfam" id="PF13749">
    <property type="entry name" value="HATPase_c_4"/>
    <property type="match status" value="1"/>
</dbReference>
<feature type="region of interest" description="Disordered" evidence="1">
    <location>
        <begin position="1"/>
        <end position="21"/>
    </location>
</feature>
<dbReference type="CDD" id="cd00090">
    <property type="entry name" value="HTH_ARSR"/>
    <property type="match status" value="1"/>
</dbReference>
<sequence length="508" mass="56166">MKAPAASRARPSVLADPSDPTGRTDLKDLRVVRVTANRVDAALAAPIDEVGALLLATPEDQWFDRKSSRIAPKDLAVPLVAFANAEGGTIVVGLHGGKVEGLRDAAKKLNDFRQAPIDFTSPPVRARFSQINCRNDGGHLDVLLVVRVDPSERVHELVNGECYLRIGDESQKLGFQARQELEFDKGQAQYDGMPAPGVAVNDLDGAQLQVYREKTGATRTFERLLEARSLLARDGRVTNAGYLLFGAHPQDIFPQAYIRILRFFTVERGTGSRLGLDDSSDIRVEGSIPQSIQRASDIIEEFVPRRRVLGDEGTFVGRAIVPRDAWLEGLVNAVIHRSYSLGGDHIRVEIYPNRIEIESPGRFPGLADPSRPLDISRFARNPRIARVCADLRIAQELGEGIKRMFEEMRRVGLTDPLYKQSAGSVRLVLAALPRLDPRLISRLPTRSQDVLDLLRASETPLGTGEVAERLIMSRPAVASRLRALEKEGLVRWSGKSNKDPRAVWLLRE</sequence>
<dbReference type="OrthoDB" id="9805115at2"/>
<evidence type="ECO:0000259" key="3">
    <source>
        <dbReference type="Pfam" id="PF09339"/>
    </source>
</evidence>
<accession>A0A2I2KKB2</accession>
<dbReference type="SUPFAM" id="SSF46785">
    <property type="entry name" value="Winged helix' DNA-binding domain"/>
    <property type="match status" value="1"/>
</dbReference>
<dbReference type="Pfam" id="PF04326">
    <property type="entry name" value="SLFN_AlbA_2"/>
    <property type="match status" value="1"/>
</dbReference>
<feature type="domain" description="HTH iclR-type" evidence="3">
    <location>
        <begin position="446"/>
        <end position="492"/>
    </location>
</feature>
<dbReference type="PANTHER" id="PTHR30595:SF6">
    <property type="entry name" value="SCHLAFEN ALBA-2 DOMAIN-CONTAINING PROTEIN"/>
    <property type="match status" value="1"/>
</dbReference>
<dbReference type="Pfam" id="PF09339">
    <property type="entry name" value="HTH_IclR"/>
    <property type="match status" value="1"/>
</dbReference>
<dbReference type="Proteomes" id="UP000234331">
    <property type="component" value="Unassembled WGS sequence"/>
</dbReference>
<organism evidence="4 5">
    <name type="scientific">Frankia canadensis</name>
    <dbReference type="NCBI Taxonomy" id="1836972"/>
    <lineage>
        <taxon>Bacteria</taxon>
        <taxon>Bacillati</taxon>
        <taxon>Actinomycetota</taxon>
        <taxon>Actinomycetes</taxon>
        <taxon>Frankiales</taxon>
        <taxon>Frankiaceae</taxon>
        <taxon>Frankia</taxon>
    </lineage>
</organism>
<dbReference type="GO" id="GO:0003677">
    <property type="term" value="F:DNA binding"/>
    <property type="evidence" value="ECO:0007669"/>
    <property type="project" value="InterPro"/>
</dbReference>
<dbReference type="InterPro" id="IPR005471">
    <property type="entry name" value="Tscrpt_reg_IclR_N"/>
</dbReference>
<protein>
    <submittedName>
        <fullName evidence="4">Transcriptional regulator</fullName>
    </submittedName>
</protein>
<dbReference type="InterPro" id="IPR011991">
    <property type="entry name" value="ArsR-like_HTH"/>
</dbReference>
<dbReference type="InterPro" id="IPR007421">
    <property type="entry name" value="Schlafen_AlbA_2_dom"/>
</dbReference>
<dbReference type="InterPro" id="IPR036388">
    <property type="entry name" value="WH-like_DNA-bd_sf"/>
</dbReference>
<dbReference type="AlphaFoldDB" id="A0A2I2KKB2"/>
<dbReference type="PANTHER" id="PTHR30595">
    <property type="entry name" value="GLPR-RELATED TRANSCRIPTIONAL REPRESSOR"/>
    <property type="match status" value="1"/>
</dbReference>
<gene>
    <name evidence="4" type="ORF">FRACA_1240019</name>
</gene>
<keyword evidence="5" id="KW-1185">Reference proteome</keyword>
<dbReference type="GO" id="GO:0006355">
    <property type="term" value="P:regulation of DNA-templated transcription"/>
    <property type="evidence" value="ECO:0007669"/>
    <property type="project" value="InterPro"/>
</dbReference>
<dbReference type="InterPro" id="IPR036390">
    <property type="entry name" value="WH_DNA-bd_sf"/>
</dbReference>
<name>A0A2I2KKB2_9ACTN</name>
<dbReference type="InterPro" id="IPR038461">
    <property type="entry name" value="Schlafen_AlbA_2_dom_sf"/>
</dbReference>
<evidence type="ECO:0000259" key="2">
    <source>
        <dbReference type="Pfam" id="PF04326"/>
    </source>
</evidence>
<evidence type="ECO:0000313" key="4">
    <source>
        <dbReference type="EMBL" id="SNQ46084.1"/>
    </source>
</evidence>
<dbReference type="InterPro" id="IPR038475">
    <property type="entry name" value="RecG_C_sf"/>
</dbReference>
<dbReference type="Gene3D" id="1.10.10.10">
    <property type="entry name" value="Winged helix-like DNA-binding domain superfamily/Winged helix DNA-binding domain"/>
    <property type="match status" value="1"/>
</dbReference>